<feature type="compositionally biased region" description="Basic and acidic residues" evidence="2">
    <location>
        <begin position="336"/>
        <end position="352"/>
    </location>
</feature>
<dbReference type="AlphaFoldDB" id="A0A1V6R8U3"/>
<proteinExistence type="predicted"/>
<keyword evidence="3" id="KW-1133">Transmembrane helix</keyword>
<evidence type="ECO:0000256" key="3">
    <source>
        <dbReference type="SAM" id="Phobius"/>
    </source>
</evidence>
<feature type="region of interest" description="Disordered" evidence="2">
    <location>
        <begin position="317"/>
        <end position="441"/>
    </location>
</feature>
<feature type="compositionally biased region" description="Polar residues" evidence="2">
    <location>
        <begin position="366"/>
        <end position="376"/>
    </location>
</feature>
<feature type="compositionally biased region" description="Polar residues" evidence="2">
    <location>
        <begin position="893"/>
        <end position="904"/>
    </location>
</feature>
<feature type="coiled-coil region" evidence="1">
    <location>
        <begin position="204"/>
        <end position="282"/>
    </location>
</feature>
<feature type="region of interest" description="Disordered" evidence="2">
    <location>
        <begin position="97"/>
        <end position="137"/>
    </location>
</feature>
<keyword evidence="5" id="KW-1185">Reference proteome</keyword>
<reference evidence="5" key="1">
    <citation type="journal article" date="2017" name="Nat. Microbiol.">
        <title>Global analysis of biosynthetic gene clusters reveals vast potential of secondary metabolite production in Penicillium species.</title>
        <authorList>
            <person name="Nielsen J.C."/>
            <person name="Grijseels S."/>
            <person name="Prigent S."/>
            <person name="Ji B."/>
            <person name="Dainat J."/>
            <person name="Nielsen K.F."/>
            <person name="Frisvad J.C."/>
            <person name="Workman M."/>
            <person name="Nielsen J."/>
        </authorList>
    </citation>
    <scope>NUCLEOTIDE SEQUENCE [LARGE SCALE GENOMIC DNA]</scope>
    <source>
        <strain evidence="5">IBT 29525</strain>
    </source>
</reference>
<comment type="caution">
    <text evidence="4">The sequence shown here is derived from an EMBL/GenBank/DDBJ whole genome shotgun (WGS) entry which is preliminary data.</text>
</comment>
<feature type="region of interest" description="Disordered" evidence="2">
    <location>
        <begin position="878"/>
        <end position="905"/>
    </location>
</feature>
<keyword evidence="1" id="KW-0175">Coiled coil</keyword>
<evidence type="ECO:0000256" key="2">
    <source>
        <dbReference type="SAM" id="MobiDB-lite"/>
    </source>
</evidence>
<evidence type="ECO:0000256" key="1">
    <source>
        <dbReference type="SAM" id="Coils"/>
    </source>
</evidence>
<accession>A0A1V6R8U3</accession>
<evidence type="ECO:0000313" key="5">
    <source>
        <dbReference type="Proteomes" id="UP000191612"/>
    </source>
</evidence>
<feature type="compositionally biased region" description="Polar residues" evidence="2">
    <location>
        <begin position="119"/>
        <end position="137"/>
    </location>
</feature>
<keyword evidence="3" id="KW-0472">Membrane</keyword>
<feature type="transmembrane region" description="Helical" evidence="3">
    <location>
        <begin position="1077"/>
        <end position="1097"/>
    </location>
</feature>
<evidence type="ECO:0000313" key="4">
    <source>
        <dbReference type="EMBL" id="OQD97612.1"/>
    </source>
</evidence>
<feature type="region of interest" description="Disordered" evidence="2">
    <location>
        <begin position="999"/>
        <end position="1057"/>
    </location>
</feature>
<gene>
    <name evidence="4" type="ORF">PENSOL_c011G01882</name>
</gene>
<name>A0A1V6R8U3_9EURO</name>
<dbReference type="STRING" id="60172.A0A1V6R8U3"/>
<feature type="coiled-coil region" evidence="1">
    <location>
        <begin position="142"/>
        <end position="176"/>
    </location>
</feature>
<dbReference type="EMBL" id="MDYO01000011">
    <property type="protein sequence ID" value="OQD97612.1"/>
    <property type="molecule type" value="Genomic_DNA"/>
</dbReference>
<dbReference type="Proteomes" id="UP000191612">
    <property type="component" value="Unassembled WGS sequence"/>
</dbReference>
<protein>
    <submittedName>
        <fullName evidence="4">Uncharacterized protein</fullName>
    </submittedName>
</protein>
<keyword evidence="3" id="KW-0812">Transmembrane</keyword>
<sequence length="1147" mass="123766">MATQQGPARRNGVIGFQMTGAPTPAIPLNAPRRNGPIGFQMTGAPTPAIPLSAPRRNGPIGFQMTGASTPAIPLNAPRRNGPIGFQMMPGPSSIANPPSSLLNQGPPHGITPLVGPDTAHSSPLNARPSQAQREVSTLNTKLTDAEATIYRQEMELNRAKSQASALQSQMKTQRATTRFVEQEQMDQMILDSTNNRARDIDAQFKAIESRLDQVSEDLERAEGSKSALEKLKQTIEQDRVDIRDLRKVVCAAEANLRRQERLTGAEDRMNGLLNNMERMLAAAMQDTRENKVMTRKVPIAESSTNPVGIARRHVVGSQEPGSHGQAFDPHPRQLGKGKERGPRSLRPEDLHVDGYIGSNVDVSGGSLRSRSESPSVLSDVMSLDSCRSSREGSPMDITTEAPEATDPSVLSDVMSLDSCRSSREGSPMDLTTEAPEAPDPSVLSDVIMSLDSCRSSREGSPMDITTEATEQELAAHMSQADESQVDDRNAAVQEAPATTLTITPQQVETNDMMENRNQLFYFELAKLNGEAFDGYMEWEPAQTITVFNKDDQAAPSQASSGPSLPFLPVGSNENVLTIDGQVSSAVIPPDPSGPRDIPMSQPLRKAIAKRVATTRAMKLPSNRRRVFKRKDRPTGSLRRSVRWRVIEVANLPVRKRTAGIVEFSDNEGPNRKKRITKELVEANGSHLLSLSEVYVMNTAPKVPEVSVPAVSQPAQYVHVSTEEVPIQAVMSEPAVSQPTQTVLEYTESAMTEQAVMSEPAVSQPTLTVLQYTETVPTEQVPTEAAMSAPAVPQPTQAAQEATEQVPIDAASSEPAFSELTRAVSEDNKSLETVQVPTEAVMSVPAVPQPTQTVLESIVPDSSVLQSNSLASTVSIPSDEVVGAPAPSEPAPNKSAQTEPSSAEEIQSVPAVTKPTLNESDLTWQTEDKLVVPSLRTGTRSHLDVLLAMRAARTQARPNIMSSPEGLQATAAPRIISTSSLVASPEDASVKNAVVTGTDSRAGVSKGTKRVEDANPTCGAQRTAGEQREELGGEEAATSGLQMPGAWPSDPPAVTVSDESDMHEGSALLRGLWTGARWVSFGVFVMVMVMLLSFPVWAGHLGHLVYALEGPEQFLEELRWEHGYDVPLLERIIYVFLRCFAGDRTLFG</sequence>
<organism evidence="4 5">
    <name type="scientific">Penicillium solitum</name>
    <dbReference type="NCBI Taxonomy" id="60172"/>
    <lineage>
        <taxon>Eukaryota</taxon>
        <taxon>Fungi</taxon>
        <taxon>Dikarya</taxon>
        <taxon>Ascomycota</taxon>
        <taxon>Pezizomycotina</taxon>
        <taxon>Eurotiomycetes</taxon>
        <taxon>Eurotiomycetidae</taxon>
        <taxon>Eurotiales</taxon>
        <taxon>Aspergillaceae</taxon>
        <taxon>Penicillium</taxon>
    </lineage>
</organism>